<feature type="compositionally biased region" description="Low complexity" evidence="2">
    <location>
        <begin position="33"/>
        <end position="55"/>
    </location>
</feature>
<feature type="compositionally biased region" description="Polar residues" evidence="2">
    <location>
        <begin position="1"/>
        <end position="11"/>
    </location>
</feature>
<dbReference type="EMBL" id="BSXT01001327">
    <property type="protein sequence ID" value="GMF41314.1"/>
    <property type="molecule type" value="Genomic_DNA"/>
</dbReference>
<evidence type="ECO:0000313" key="4">
    <source>
        <dbReference type="Proteomes" id="UP001165121"/>
    </source>
</evidence>
<feature type="region of interest" description="Disordered" evidence="2">
    <location>
        <begin position="1"/>
        <end position="63"/>
    </location>
</feature>
<reference evidence="3" key="1">
    <citation type="submission" date="2023-04" db="EMBL/GenBank/DDBJ databases">
        <title>Phytophthora fragariaefolia NBRC 109709.</title>
        <authorList>
            <person name="Ichikawa N."/>
            <person name="Sato H."/>
            <person name="Tonouchi N."/>
        </authorList>
    </citation>
    <scope>NUCLEOTIDE SEQUENCE</scope>
    <source>
        <strain evidence="3">NBRC 109709</strain>
    </source>
</reference>
<accession>A0A9W6XM09</accession>
<gene>
    <name evidence="3" type="ORF">Pfra01_001302600</name>
</gene>
<keyword evidence="1" id="KW-0175">Coiled coil</keyword>
<feature type="coiled-coil region" evidence="1">
    <location>
        <begin position="183"/>
        <end position="231"/>
    </location>
</feature>
<evidence type="ECO:0000256" key="2">
    <source>
        <dbReference type="SAM" id="MobiDB-lite"/>
    </source>
</evidence>
<comment type="caution">
    <text evidence="3">The sequence shown here is derived from an EMBL/GenBank/DDBJ whole genome shotgun (WGS) entry which is preliminary data.</text>
</comment>
<dbReference type="AlphaFoldDB" id="A0A9W6XM09"/>
<evidence type="ECO:0000313" key="3">
    <source>
        <dbReference type="EMBL" id="GMF41314.1"/>
    </source>
</evidence>
<dbReference type="Proteomes" id="UP001165121">
    <property type="component" value="Unassembled WGS sequence"/>
</dbReference>
<name>A0A9W6XM09_9STRA</name>
<keyword evidence="4" id="KW-1185">Reference proteome</keyword>
<sequence length="290" mass="32026">MDSRSSSSQEAGDQDRHPSSSAQASSIHDERPSAGSPPSGLRLLSAAAPSAGSGAPDRDPTSAASHSCLACWQAANAPTVRLDRPGLDLVEIRASTQAIRASLQVVEDFMARDSAVDDLREEHSRLQRAHTVSRRHAAEQHLQIESARMTAQAFSQFCQDRHDRLLHRLERANELQTLRDSDVVNMEEKIAHTEVRLREQERQRAGAEASVEQLQNQVRDLESQIAALSSHPDLGSAPPPALLRRLVARDRELHDPTWLTRRSSNGVWLSSNLRRPSQKPPVNSGVRLEL</sequence>
<proteinExistence type="predicted"/>
<protein>
    <submittedName>
        <fullName evidence="3">Unnamed protein product</fullName>
    </submittedName>
</protein>
<feature type="region of interest" description="Disordered" evidence="2">
    <location>
        <begin position="270"/>
        <end position="290"/>
    </location>
</feature>
<evidence type="ECO:0000256" key="1">
    <source>
        <dbReference type="SAM" id="Coils"/>
    </source>
</evidence>
<organism evidence="3 4">
    <name type="scientific">Phytophthora fragariaefolia</name>
    <dbReference type="NCBI Taxonomy" id="1490495"/>
    <lineage>
        <taxon>Eukaryota</taxon>
        <taxon>Sar</taxon>
        <taxon>Stramenopiles</taxon>
        <taxon>Oomycota</taxon>
        <taxon>Peronosporomycetes</taxon>
        <taxon>Peronosporales</taxon>
        <taxon>Peronosporaceae</taxon>
        <taxon>Phytophthora</taxon>
    </lineage>
</organism>